<evidence type="ECO:0000313" key="2">
    <source>
        <dbReference type="EMBL" id="KAJ1362211.1"/>
    </source>
</evidence>
<proteinExistence type="predicted"/>
<evidence type="ECO:0000256" key="1">
    <source>
        <dbReference type="SAM" id="MobiDB-lite"/>
    </source>
</evidence>
<protein>
    <submittedName>
        <fullName evidence="2">Uncharacterized protein</fullName>
    </submittedName>
</protein>
<dbReference type="EMBL" id="JAHQIW010004394">
    <property type="protein sequence ID" value="KAJ1362211.1"/>
    <property type="molecule type" value="Genomic_DNA"/>
</dbReference>
<accession>A0AAD5N4T1</accession>
<dbReference type="Proteomes" id="UP001196413">
    <property type="component" value="Unassembled WGS sequence"/>
</dbReference>
<keyword evidence="3" id="KW-1185">Reference proteome</keyword>
<organism evidence="2 3">
    <name type="scientific">Parelaphostrongylus tenuis</name>
    <name type="common">Meningeal worm</name>
    <dbReference type="NCBI Taxonomy" id="148309"/>
    <lineage>
        <taxon>Eukaryota</taxon>
        <taxon>Metazoa</taxon>
        <taxon>Ecdysozoa</taxon>
        <taxon>Nematoda</taxon>
        <taxon>Chromadorea</taxon>
        <taxon>Rhabditida</taxon>
        <taxon>Rhabditina</taxon>
        <taxon>Rhabditomorpha</taxon>
        <taxon>Strongyloidea</taxon>
        <taxon>Metastrongylidae</taxon>
        <taxon>Parelaphostrongylus</taxon>
    </lineage>
</organism>
<comment type="caution">
    <text evidence="2">The sequence shown here is derived from an EMBL/GenBank/DDBJ whole genome shotgun (WGS) entry which is preliminary data.</text>
</comment>
<gene>
    <name evidence="2" type="ORF">KIN20_021682</name>
</gene>
<dbReference type="AlphaFoldDB" id="A0AAD5N4T1"/>
<sequence>MDHFSTEMDRCPRCLRTKDGMKVKVNAVPCRKEIGCDRCLRDGCEIEEKAAGDLQAFYQCPHALLPLNDTTDECHCQSRLLAVHLGSAYPAIRPVDSPDLKLPANSPNRRKK</sequence>
<name>A0AAD5N4T1_PARTN</name>
<reference evidence="2" key="1">
    <citation type="submission" date="2021-06" db="EMBL/GenBank/DDBJ databases">
        <title>Parelaphostrongylus tenuis whole genome reference sequence.</title>
        <authorList>
            <person name="Garwood T.J."/>
            <person name="Larsen P.A."/>
            <person name="Fountain-Jones N.M."/>
            <person name="Garbe J.R."/>
            <person name="Macchietto M.G."/>
            <person name="Kania S.A."/>
            <person name="Gerhold R.W."/>
            <person name="Richards J.E."/>
            <person name="Wolf T.M."/>
        </authorList>
    </citation>
    <scope>NUCLEOTIDE SEQUENCE</scope>
    <source>
        <strain evidence="2">MNPRO001-30</strain>
        <tissue evidence="2">Meninges</tissue>
    </source>
</reference>
<feature type="region of interest" description="Disordered" evidence="1">
    <location>
        <begin position="93"/>
        <end position="112"/>
    </location>
</feature>
<evidence type="ECO:0000313" key="3">
    <source>
        <dbReference type="Proteomes" id="UP001196413"/>
    </source>
</evidence>